<dbReference type="EMBL" id="CP020370">
    <property type="protein sequence ID" value="AUB81999.1"/>
    <property type="molecule type" value="Genomic_DNA"/>
</dbReference>
<accession>A0A2K8U9A6</accession>
<dbReference type="Proteomes" id="UP000232638">
    <property type="component" value="Chromosome"/>
</dbReference>
<organism evidence="1 2">
    <name type="scientific">Candidatus Thiodictyon syntrophicum</name>
    <dbReference type="NCBI Taxonomy" id="1166950"/>
    <lineage>
        <taxon>Bacteria</taxon>
        <taxon>Pseudomonadati</taxon>
        <taxon>Pseudomonadota</taxon>
        <taxon>Gammaproteobacteria</taxon>
        <taxon>Chromatiales</taxon>
        <taxon>Chromatiaceae</taxon>
        <taxon>Thiodictyon</taxon>
    </lineage>
</organism>
<reference evidence="1 2" key="1">
    <citation type="submission" date="2017-03" db="EMBL/GenBank/DDBJ databases">
        <title>Complete genome sequence of Candidatus 'Thiodictyon syntrophicum' sp. nov. strain Cad16T, a photolithoautotroph purple sulfur bacterium isolated from an alpine meromictic lake.</title>
        <authorList>
            <person name="Luedin S.M."/>
            <person name="Pothier J.F."/>
            <person name="Danza F."/>
            <person name="Storelli N."/>
            <person name="Wittwer M."/>
            <person name="Tonolla M."/>
        </authorList>
    </citation>
    <scope>NUCLEOTIDE SEQUENCE [LARGE SCALE GENOMIC DNA]</scope>
    <source>
        <strain evidence="1 2">Cad16T</strain>
    </source>
</reference>
<proteinExistence type="predicted"/>
<dbReference type="RefSeq" id="WP_100919751.1">
    <property type="nucleotide sequence ID" value="NZ_CP020370.1"/>
</dbReference>
<name>A0A2K8U9A6_9GAMM</name>
<sequence length="355" mass="37127">MRTRHAMLFGSADVTRPPSMGMPGYRVVRVCGLGVDQGKTRGYWEALEAAGGIGHSYRTALVGERLLRPALEQAQLPEAAAWADAVMALWRKEVTDARAADADETAAPLIVGEQEVRLFVAVATTCAAAGIAPGGLRALVERRPPSDTAPAVVQAIEALCTTRGSVGFDGALFGRMATGIAVATVDRAVRFGDALTTHAITPVVDFFLVTDDLKDRAAGEAGGSHINTREEAAGLFYRHVLIDTAQLQSNGVAPAAVIAPLLAVLLTVSPIGNRSPARVIETLVEVGGQVRSLMDAYAAPVSRQDQAVTRLRETAAADAETYGRPAAALCLSEQSAQPVSRVQSLAAAALAAWVK</sequence>
<dbReference type="Pfam" id="PF09344">
    <property type="entry name" value="Cas_CT1975"/>
    <property type="match status" value="1"/>
</dbReference>
<evidence type="ECO:0000313" key="1">
    <source>
        <dbReference type="EMBL" id="AUB81999.1"/>
    </source>
</evidence>
<protein>
    <submittedName>
        <fullName evidence="1">Uncharacterized protein</fullName>
    </submittedName>
</protein>
<dbReference type="KEGG" id="tsy:THSYN_14325"/>
<evidence type="ECO:0000313" key="2">
    <source>
        <dbReference type="Proteomes" id="UP000232638"/>
    </source>
</evidence>
<dbReference type="AlphaFoldDB" id="A0A2K8U9A6"/>
<gene>
    <name evidence="1" type="ORF">THSYN_14325</name>
</gene>
<keyword evidence="2" id="KW-1185">Reference proteome</keyword>
<dbReference type="InterPro" id="IPR010148">
    <property type="entry name" value="CRISPR-assoc_prot_CT1975"/>
</dbReference>
<dbReference type="OrthoDB" id="5291250at2"/>